<evidence type="ECO:0000313" key="1">
    <source>
        <dbReference type="EMBL" id="CDX58593.1"/>
    </source>
</evidence>
<name>A0A090G779_MESPL</name>
<reference evidence="1 2" key="1">
    <citation type="submission" date="2014-08" db="EMBL/GenBank/DDBJ databases">
        <authorList>
            <person name="Moulin Lionel"/>
        </authorList>
    </citation>
    <scope>NUCLEOTIDE SEQUENCE [LARGE SCALE GENOMIC DNA]</scope>
</reference>
<dbReference type="EMBL" id="CCNE01000023">
    <property type="protein sequence ID" value="CDX58593.1"/>
    <property type="molecule type" value="Genomic_DNA"/>
</dbReference>
<gene>
    <name evidence="1" type="ORF">MPL3365_30199</name>
</gene>
<dbReference type="AlphaFoldDB" id="A0A090G779"/>
<accession>A0A090G779</accession>
<sequence length="28" mass="3330">MSNTLSNIYPSTELDKHKHKWTAYTLSY</sequence>
<evidence type="ECO:0000313" key="2">
    <source>
        <dbReference type="Proteomes" id="UP000046122"/>
    </source>
</evidence>
<dbReference type="Proteomes" id="UP000046122">
    <property type="component" value="Unassembled WGS sequence"/>
</dbReference>
<organism evidence="1 2">
    <name type="scientific">Mesorhizobium plurifarium</name>
    <dbReference type="NCBI Taxonomy" id="69974"/>
    <lineage>
        <taxon>Bacteria</taxon>
        <taxon>Pseudomonadati</taxon>
        <taxon>Pseudomonadota</taxon>
        <taxon>Alphaproteobacteria</taxon>
        <taxon>Hyphomicrobiales</taxon>
        <taxon>Phyllobacteriaceae</taxon>
        <taxon>Mesorhizobium</taxon>
    </lineage>
</organism>
<proteinExistence type="predicted"/>
<protein>
    <submittedName>
        <fullName evidence="1">Uncharacterized protein</fullName>
    </submittedName>
</protein>